<reference evidence="18 19" key="1">
    <citation type="journal article" date="2007" name="Int. J. Syst. Evol. Microbiol.">
        <title>Description of Pelomonas aquatica sp. nov. and Pelomonas puraquae sp. nov., isolated from industrial and haemodialysis water.</title>
        <authorList>
            <person name="Gomila M."/>
            <person name="Bowien B."/>
            <person name="Falsen E."/>
            <person name="Moore E.R."/>
            <person name="Lalucat J."/>
        </authorList>
    </citation>
    <scope>NUCLEOTIDE SEQUENCE [LARGE SCALE GENOMIC DNA]</scope>
    <source>
        <strain evidence="18 19">CCUG 52769</strain>
    </source>
</reference>
<gene>
    <name evidence="18" type="ORF">CDO81_16605</name>
</gene>
<protein>
    <submittedName>
        <fullName evidence="18">TonB-dependent receptor</fullName>
    </submittedName>
</protein>
<dbReference type="PANTHER" id="PTHR32552:SF81">
    <property type="entry name" value="TONB-DEPENDENT OUTER MEMBRANE RECEPTOR"/>
    <property type="match status" value="1"/>
</dbReference>
<evidence type="ECO:0000313" key="18">
    <source>
        <dbReference type="EMBL" id="OWR03180.1"/>
    </source>
</evidence>
<sequence>MPTPRISPTLLALALASAFPMHAAVAQTAAAPEAKKDVNQLEAVIVTGSRRAENLKEVPLSISAIKSEELDTYNAAGQDVRALSGKVPSLNIESDYGRTFPRFYVRGLGNTDFDMNASQPVGLVYDDVVQESIALKGFPVFDMAQVELLRGPQGTLFGRNSPAGVMKFDSAKPGKRFEGYANIGYGRWNSVNLETAVNVPLSSDWSMRVAGIVQRQDDRVHNPIAATAGATADLEGYNDKALRVQALYKSGNFEGLFKVQARDYKGTATTFRANIIKRGTNDLVDGYDDSYYPTDGYNSQTLKSSEVSARLRWDFDGMSLYSITAHDRAKFYSRGDVDGGFGSRFGGIPDGPKYYPAGSTTPYPSVIPFDSQTADGIPYLRQTTQEFRLQSNTADALQWILGVYYFNEKLQVDSFNFDSFATGDPQNGYAVQHQNAKSWAAFGNIKYALTPDLKLTAGLRYTDDKKDFDAVRTWTPGKAPNVDIIGPFYANPKSTNWSWDLGANYNLDKATSLFARVATGYRAPSIQGRVLFGDSISIANSEKVLSVEAGFKADLLDNTARITGTVFKYRVKDLQLTAGSGSTNQNRLVNAAKAEGQGFELDAQAIIARDWRTTLGFSYNDTKIKDPNLFVQPCGNANFQFLTPNTGCTVLDPAGPLAGTVSINGNPLPRAPKVVWNWTLKYSTEIGAGELTVLTDWAYKDKYNMFLYEAVEYKAKSALEGGLRVGYAWNAGKYEVAAFSRNITNHRQVVAAIDFDNLTGIVNEPRSYGVQFKASF</sequence>
<evidence type="ECO:0000256" key="9">
    <source>
        <dbReference type="ARBA" id="ARBA00023077"/>
    </source>
</evidence>
<keyword evidence="5 12" id="KW-0812">Transmembrane</keyword>
<evidence type="ECO:0000259" key="17">
    <source>
        <dbReference type="Pfam" id="PF07715"/>
    </source>
</evidence>
<feature type="signal peptide" evidence="15">
    <location>
        <begin position="1"/>
        <end position="23"/>
    </location>
</feature>
<keyword evidence="7" id="KW-0408">Iron</keyword>
<comment type="similarity">
    <text evidence="12 14">Belongs to the TonB-dependent receptor family.</text>
</comment>
<evidence type="ECO:0000259" key="16">
    <source>
        <dbReference type="Pfam" id="PF00593"/>
    </source>
</evidence>
<dbReference type="AlphaFoldDB" id="A0A254N615"/>
<keyword evidence="2 12" id="KW-0813">Transport</keyword>
<dbReference type="Pfam" id="PF00593">
    <property type="entry name" value="TonB_dep_Rec_b-barrel"/>
    <property type="match status" value="1"/>
</dbReference>
<accession>A0A254N615</accession>
<comment type="subcellular location">
    <subcellularLocation>
        <location evidence="1 12">Cell outer membrane</location>
        <topology evidence="1 12">Multi-pass membrane protein</topology>
    </subcellularLocation>
</comment>
<keyword evidence="19" id="KW-1185">Reference proteome</keyword>
<evidence type="ECO:0000256" key="12">
    <source>
        <dbReference type="PROSITE-ProRule" id="PRU01360"/>
    </source>
</evidence>
<feature type="domain" description="TonB-dependent receptor plug" evidence="17">
    <location>
        <begin position="55"/>
        <end position="165"/>
    </location>
</feature>
<dbReference type="InterPro" id="IPR039426">
    <property type="entry name" value="TonB-dep_rcpt-like"/>
</dbReference>
<dbReference type="Gene3D" id="2.40.170.20">
    <property type="entry name" value="TonB-dependent receptor, beta-barrel domain"/>
    <property type="match status" value="1"/>
</dbReference>
<comment type="caution">
    <text evidence="18">The sequence shown here is derived from an EMBL/GenBank/DDBJ whole genome shotgun (WGS) entry which is preliminary data.</text>
</comment>
<keyword evidence="10 12" id="KW-0472">Membrane</keyword>
<evidence type="ECO:0000256" key="1">
    <source>
        <dbReference type="ARBA" id="ARBA00004571"/>
    </source>
</evidence>
<dbReference type="PROSITE" id="PS01156">
    <property type="entry name" value="TONB_DEPENDENT_REC_2"/>
    <property type="match status" value="1"/>
</dbReference>
<evidence type="ECO:0000256" key="8">
    <source>
        <dbReference type="ARBA" id="ARBA00023065"/>
    </source>
</evidence>
<dbReference type="OrthoDB" id="8538693at2"/>
<dbReference type="Proteomes" id="UP000197446">
    <property type="component" value="Unassembled WGS sequence"/>
</dbReference>
<evidence type="ECO:0000256" key="11">
    <source>
        <dbReference type="ARBA" id="ARBA00023237"/>
    </source>
</evidence>
<evidence type="ECO:0000256" key="2">
    <source>
        <dbReference type="ARBA" id="ARBA00022448"/>
    </source>
</evidence>
<organism evidence="18 19">
    <name type="scientific">Roseateles puraquae</name>
    <dbReference type="NCBI Taxonomy" id="431059"/>
    <lineage>
        <taxon>Bacteria</taxon>
        <taxon>Pseudomonadati</taxon>
        <taxon>Pseudomonadota</taxon>
        <taxon>Betaproteobacteria</taxon>
        <taxon>Burkholderiales</taxon>
        <taxon>Sphaerotilaceae</taxon>
        <taxon>Roseateles</taxon>
    </lineage>
</organism>
<evidence type="ECO:0000256" key="13">
    <source>
        <dbReference type="PROSITE-ProRule" id="PRU10144"/>
    </source>
</evidence>
<dbReference type="PANTHER" id="PTHR32552">
    <property type="entry name" value="FERRICHROME IRON RECEPTOR-RELATED"/>
    <property type="match status" value="1"/>
</dbReference>
<evidence type="ECO:0000256" key="10">
    <source>
        <dbReference type="ARBA" id="ARBA00023136"/>
    </source>
</evidence>
<dbReference type="GO" id="GO:0006826">
    <property type="term" value="P:iron ion transport"/>
    <property type="evidence" value="ECO:0007669"/>
    <property type="project" value="UniProtKB-KW"/>
</dbReference>
<dbReference type="GO" id="GO:0009279">
    <property type="term" value="C:cell outer membrane"/>
    <property type="evidence" value="ECO:0007669"/>
    <property type="project" value="UniProtKB-SubCell"/>
</dbReference>
<keyword evidence="11 12" id="KW-0998">Cell outer membrane</keyword>
<evidence type="ECO:0000256" key="15">
    <source>
        <dbReference type="SAM" id="SignalP"/>
    </source>
</evidence>
<dbReference type="InterPro" id="IPR036942">
    <property type="entry name" value="Beta-barrel_TonB_sf"/>
</dbReference>
<keyword evidence="18" id="KW-0675">Receptor</keyword>
<dbReference type="SUPFAM" id="SSF56935">
    <property type="entry name" value="Porins"/>
    <property type="match status" value="1"/>
</dbReference>
<name>A0A254N615_9BURK</name>
<dbReference type="RefSeq" id="WP_088484334.1">
    <property type="nucleotide sequence ID" value="NZ_JBCNLH010000004.1"/>
</dbReference>
<dbReference type="InterPro" id="IPR010917">
    <property type="entry name" value="TonB_rcpt_CS"/>
</dbReference>
<dbReference type="PROSITE" id="PS52016">
    <property type="entry name" value="TONB_DEPENDENT_REC_3"/>
    <property type="match status" value="1"/>
</dbReference>
<evidence type="ECO:0000256" key="6">
    <source>
        <dbReference type="ARBA" id="ARBA00022729"/>
    </source>
</evidence>
<keyword evidence="9 14" id="KW-0798">TonB box</keyword>
<keyword evidence="6 15" id="KW-0732">Signal</keyword>
<keyword evidence="3 12" id="KW-1134">Transmembrane beta strand</keyword>
<evidence type="ECO:0000313" key="19">
    <source>
        <dbReference type="Proteomes" id="UP000197446"/>
    </source>
</evidence>
<feature type="chain" id="PRO_5012806826" evidence="15">
    <location>
        <begin position="24"/>
        <end position="776"/>
    </location>
</feature>
<keyword evidence="4" id="KW-0410">Iron transport</keyword>
<evidence type="ECO:0000256" key="3">
    <source>
        <dbReference type="ARBA" id="ARBA00022452"/>
    </source>
</evidence>
<evidence type="ECO:0000256" key="5">
    <source>
        <dbReference type="ARBA" id="ARBA00022692"/>
    </source>
</evidence>
<keyword evidence="8" id="KW-0406">Ion transport</keyword>
<feature type="domain" description="TonB-dependent receptor-like beta-barrel" evidence="16">
    <location>
        <begin position="267"/>
        <end position="730"/>
    </location>
</feature>
<dbReference type="InterPro" id="IPR000531">
    <property type="entry name" value="Beta-barrel_TonB"/>
</dbReference>
<evidence type="ECO:0000256" key="4">
    <source>
        <dbReference type="ARBA" id="ARBA00022496"/>
    </source>
</evidence>
<dbReference type="EMBL" id="NISI01000006">
    <property type="protein sequence ID" value="OWR03180.1"/>
    <property type="molecule type" value="Genomic_DNA"/>
</dbReference>
<evidence type="ECO:0000256" key="7">
    <source>
        <dbReference type="ARBA" id="ARBA00023004"/>
    </source>
</evidence>
<evidence type="ECO:0000256" key="14">
    <source>
        <dbReference type="RuleBase" id="RU003357"/>
    </source>
</evidence>
<proteinExistence type="inferred from homology"/>
<feature type="short sequence motif" description="TonB C-terminal box" evidence="13">
    <location>
        <begin position="759"/>
        <end position="776"/>
    </location>
</feature>
<dbReference type="InterPro" id="IPR012910">
    <property type="entry name" value="Plug_dom"/>
</dbReference>
<dbReference type="Pfam" id="PF07715">
    <property type="entry name" value="Plug"/>
    <property type="match status" value="1"/>
</dbReference>